<evidence type="ECO:0000256" key="1">
    <source>
        <dbReference type="ARBA" id="ARBA00004651"/>
    </source>
</evidence>
<keyword evidence="6 11" id="KW-0812">Transmembrane</keyword>
<feature type="transmembrane region" description="Helical" evidence="11">
    <location>
        <begin position="268"/>
        <end position="289"/>
    </location>
</feature>
<feature type="transmembrane region" description="Helical" evidence="11">
    <location>
        <begin position="68"/>
        <end position="94"/>
    </location>
</feature>
<keyword evidence="4" id="KW-1003">Cell membrane</keyword>
<keyword evidence="3" id="KW-0813">Transport</keyword>
<dbReference type="Pfam" id="PF02653">
    <property type="entry name" value="BPD_transp_2"/>
    <property type="match status" value="1"/>
</dbReference>
<dbReference type="GO" id="GO:0022857">
    <property type="term" value="F:transmembrane transporter activity"/>
    <property type="evidence" value="ECO:0007669"/>
    <property type="project" value="InterPro"/>
</dbReference>
<feature type="transmembrane region" description="Helical" evidence="11">
    <location>
        <begin position="138"/>
        <end position="161"/>
    </location>
</feature>
<dbReference type="PANTHER" id="PTHR32196:SF71">
    <property type="entry name" value="AUTOINDUCER 2 IMPORT SYSTEM PERMEASE PROTEIN LSRD"/>
    <property type="match status" value="1"/>
</dbReference>
<keyword evidence="7 11" id="KW-1133">Transmembrane helix</keyword>
<feature type="transmembrane region" description="Helical" evidence="11">
    <location>
        <begin position="319"/>
        <end position="339"/>
    </location>
</feature>
<keyword evidence="13" id="KW-1185">Reference proteome</keyword>
<dbReference type="RefSeq" id="WP_202063961.1">
    <property type="nucleotide sequence ID" value="NZ_JAEQMY010000063.1"/>
</dbReference>
<feature type="transmembrane region" description="Helical" evidence="11">
    <location>
        <begin position="106"/>
        <end position="131"/>
    </location>
</feature>
<dbReference type="AlphaFoldDB" id="A0A936Z9M0"/>
<dbReference type="InterPro" id="IPR001851">
    <property type="entry name" value="ABC_transp_permease"/>
</dbReference>
<keyword evidence="8 11" id="KW-0472">Membrane</keyword>
<comment type="caution">
    <text evidence="12">The sequence shown here is derived from an EMBL/GenBank/DDBJ whole genome shotgun (WGS) entry which is preliminary data.</text>
</comment>
<evidence type="ECO:0000256" key="3">
    <source>
        <dbReference type="ARBA" id="ARBA00022448"/>
    </source>
</evidence>
<sequence length="348" mass="36616">MTALVVDTPPPRRIPDRLSTPFRRLLGSWEVLLLAVTIAIFIANSLASPHFLDPWNLSDATYNFTEKAMIAFAMTLLIISGEIDLSVAAIIALASTAMGAAAQAGFGTPALVSVGLGVGLLCGAFNGLLVARVGLPSIVVTIGTMSLFRGIAQIVLGDQAYGGYPASFAWFGQGYMSDFPWWPALPVFEVITFEMVAFVCVALVFGILLHQTAFGRRVYAIGNNVFAAQFSGIPVERTKFVLFLLTGLMSGFAAVCLTSRLGSTRHTIAAGWELEVVTMAVLGGVSILGGSGTIPGVVLAAIVMGLVTFGLGLLNVPGIVMSIFIGLLLILVIALPIVFHRIRSRAAA</sequence>
<feature type="transmembrane region" description="Helical" evidence="11">
    <location>
        <begin position="240"/>
        <end position="262"/>
    </location>
</feature>
<evidence type="ECO:0000256" key="10">
    <source>
        <dbReference type="ARBA" id="ARBA00039381"/>
    </source>
</evidence>
<accession>A0A936Z9M0</accession>
<evidence type="ECO:0000256" key="6">
    <source>
        <dbReference type="ARBA" id="ARBA00022692"/>
    </source>
</evidence>
<evidence type="ECO:0000256" key="9">
    <source>
        <dbReference type="ARBA" id="ARBA00025439"/>
    </source>
</evidence>
<dbReference type="CDD" id="cd06579">
    <property type="entry name" value="TM_PBP1_transp_AraH_like"/>
    <property type="match status" value="1"/>
</dbReference>
<name>A0A936Z9M0_9HYPH</name>
<evidence type="ECO:0000256" key="8">
    <source>
        <dbReference type="ARBA" id="ARBA00023136"/>
    </source>
</evidence>
<evidence type="ECO:0000256" key="7">
    <source>
        <dbReference type="ARBA" id="ARBA00022989"/>
    </source>
</evidence>
<comment type="function">
    <text evidence="9">Part of the ABC transporter complex LsrABCD involved in autoinducer 2 (AI-2) import. Probably responsible for the translocation of the substrate across the membrane.</text>
</comment>
<dbReference type="PANTHER" id="PTHR32196">
    <property type="entry name" value="ABC TRANSPORTER PERMEASE PROTEIN YPHD-RELATED-RELATED"/>
    <property type="match status" value="1"/>
</dbReference>
<comment type="subunit">
    <text evidence="2">The complex is composed of two ATP-binding proteins (LsrA), two transmembrane proteins (LsrC and LsrD) and a solute-binding protein (LsrB).</text>
</comment>
<dbReference type="EMBL" id="JAEQMY010000063">
    <property type="protein sequence ID" value="MBL0407103.1"/>
    <property type="molecule type" value="Genomic_DNA"/>
</dbReference>
<proteinExistence type="predicted"/>
<protein>
    <recommendedName>
        <fullName evidence="10">Autoinducer 2 import system permease protein LsrD</fullName>
    </recommendedName>
</protein>
<comment type="subcellular location">
    <subcellularLocation>
        <location evidence="1">Cell membrane</location>
        <topology evidence="1">Multi-pass membrane protein</topology>
    </subcellularLocation>
</comment>
<evidence type="ECO:0000256" key="11">
    <source>
        <dbReference type="SAM" id="Phobius"/>
    </source>
</evidence>
<feature type="transmembrane region" description="Helical" evidence="11">
    <location>
        <begin position="181"/>
        <end position="209"/>
    </location>
</feature>
<gene>
    <name evidence="12" type="ORF">JKG68_24520</name>
</gene>
<dbReference type="GO" id="GO:0005886">
    <property type="term" value="C:plasma membrane"/>
    <property type="evidence" value="ECO:0007669"/>
    <property type="project" value="UniProtKB-SubCell"/>
</dbReference>
<feature type="transmembrane region" description="Helical" evidence="11">
    <location>
        <begin position="296"/>
        <end position="313"/>
    </location>
</feature>
<evidence type="ECO:0000313" key="13">
    <source>
        <dbReference type="Proteomes" id="UP000605848"/>
    </source>
</evidence>
<reference evidence="12" key="1">
    <citation type="submission" date="2021-01" db="EMBL/GenBank/DDBJ databases">
        <title>Microvirga sp.</title>
        <authorList>
            <person name="Kim M.K."/>
        </authorList>
    </citation>
    <scope>NUCLEOTIDE SEQUENCE</scope>
    <source>
        <strain evidence="12">5420S-16</strain>
    </source>
</reference>
<dbReference type="Proteomes" id="UP000605848">
    <property type="component" value="Unassembled WGS sequence"/>
</dbReference>
<evidence type="ECO:0000313" key="12">
    <source>
        <dbReference type="EMBL" id="MBL0407103.1"/>
    </source>
</evidence>
<organism evidence="12 13">
    <name type="scientific">Microvirga aerilata</name>
    <dbReference type="NCBI Taxonomy" id="670292"/>
    <lineage>
        <taxon>Bacteria</taxon>
        <taxon>Pseudomonadati</taxon>
        <taxon>Pseudomonadota</taxon>
        <taxon>Alphaproteobacteria</taxon>
        <taxon>Hyphomicrobiales</taxon>
        <taxon>Methylobacteriaceae</taxon>
        <taxon>Microvirga</taxon>
    </lineage>
</organism>
<evidence type="ECO:0000256" key="2">
    <source>
        <dbReference type="ARBA" id="ARBA00011262"/>
    </source>
</evidence>
<keyword evidence="5" id="KW-0997">Cell inner membrane</keyword>
<evidence type="ECO:0000256" key="4">
    <source>
        <dbReference type="ARBA" id="ARBA00022475"/>
    </source>
</evidence>
<evidence type="ECO:0000256" key="5">
    <source>
        <dbReference type="ARBA" id="ARBA00022519"/>
    </source>
</evidence>
<feature type="transmembrane region" description="Helical" evidence="11">
    <location>
        <begin position="26"/>
        <end position="47"/>
    </location>
</feature>